<gene>
    <name evidence="1" type="ORF">PITC_078830</name>
</gene>
<name>A0A0A2KC37_PENIT</name>
<dbReference type="EMBL" id="JQGA01001499">
    <property type="protein sequence ID" value="KGO65387.1"/>
    <property type="molecule type" value="Genomic_DNA"/>
</dbReference>
<evidence type="ECO:0000313" key="1">
    <source>
        <dbReference type="EMBL" id="KGO65387.1"/>
    </source>
</evidence>
<dbReference type="STRING" id="40296.A0A0A2KC37"/>
<proteinExistence type="predicted"/>
<dbReference type="PANTHER" id="PTHR37539">
    <property type="entry name" value="SECRETED PROTEIN-RELATED"/>
    <property type="match status" value="1"/>
</dbReference>
<reference evidence="1 2" key="1">
    <citation type="journal article" date="2015" name="Mol. Plant Microbe Interact.">
        <title>Genome, transcriptome, and functional analyses of Penicillium expansum provide new insights into secondary metabolism and pathogenicity.</title>
        <authorList>
            <person name="Ballester A.R."/>
            <person name="Marcet-Houben M."/>
            <person name="Levin E."/>
            <person name="Sela N."/>
            <person name="Selma-Lazaro C."/>
            <person name="Carmona L."/>
            <person name="Wisniewski M."/>
            <person name="Droby S."/>
            <person name="Gonzalez-Candelas L."/>
            <person name="Gabaldon T."/>
        </authorList>
    </citation>
    <scope>NUCLEOTIDE SEQUENCE [LARGE SCALE GENOMIC DNA]</scope>
    <source>
        <strain evidence="1 2">PHI-1</strain>
    </source>
</reference>
<organism evidence="1 2">
    <name type="scientific">Penicillium italicum</name>
    <name type="common">Blue mold</name>
    <dbReference type="NCBI Taxonomy" id="40296"/>
    <lineage>
        <taxon>Eukaryota</taxon>
        <taxon>Fungi</taxon>
        <taxon>Dikarya</taxon>
        <taxon>Ascomycota</taxon>
        <taxon>Pezizomycotina</taxon>
        <taxon>Eurotiomycetes</taxon>
        <taxon>Eurotiomycetidae</taxon>
        <taxon>Eurotiales</taxon>
        <taxon>Aspergillaceae</taxon>
        <taxon>Penicillium</taxon>
    </lineage>
</organism>
<protein>
    <submittedName>
        <fullName evidence="1">Uncharacterized protein</fullName>
    </submittedName>
</protein>
<dbReference type="HOGENOM" id="CLU_2197828_0_0_1"/>
<dbReference type="OrthoDB" id="6361347at2759"/>
<comment type="caution">
    <text evidence="1">The sequence shown here is derived from an EMBL/GenBank/DDBJ whole genome shotgun (WGS) entry which is preliminary data.</text>
</comment>
<dbReference type="PhylomeDB" id="A0A0A2KC37"/>
<sequence>MDQKSIQPGGEGHTLTVRVRLLHATVRNCILNLMDQDLAYFDEAKYGAPVNLRDAIRVTAIFYCMPLFRQLPNIGFQPHPQETEDFLVLFRYSTYVMATPDSFFNGTE</sequence>
<keyword evidence="2" id="KW-1185">Reference proteome</keyword>
<dbReference type="PANTHER" id="PTHR37539:SF1">
    <property type="entry name" value="ER-BOUND OXYGENASE MPAB_MPAB'_RUBBER OXYGENASE CATALYTIC DOMAIN-CONTAINING PROTEIN"/>
    <property type="match status" value="1"/>
</dbReference>
<accession>A0A0A2KC37</accession>
<dbReference type="AlphaFoldDB" id="A0A0A2KC37"/>
<evidence type="ECO:0000313" key="2">
    <source>
        <dbReference type="Proteomes" id="UP000030104"/>
    </source>
</evidence>
<dbReference type="InterPro" id="IPR037473">
    <property type="entry name" value="Lcp-like"/>
</dbReference>
<dbReference type="Proteomes" id="UP000030104">
    <property type="component" value="Unassembled WGS sequence"/>
</dbReference>